<comment type="caution">
    <text evidence="2">The sequence shown here is derived from an EMBL/GenBank/DDBJ whole genome shotgun (WGS) entry which is preliminary data.</text>
</comment>
<dbReference type="OrthoDB" id="7283601at2"/>
<accession>A0A318PSM1</accession>
<feature type="compositionally biased region" description="Low complexity" evidence="1">
    <location>
        <begin position="1"/>
        <end position="23"/>
    </location>
</feature>
<feature type="region of interest" description="Disordered" evidence="1">
    <location>
        <begin position="1"/>
        <end position="24"/>
    </location>
</feature>
<dbReference type="RefSeq" id="WP_110913203.1">
    <property type="nucleotide sequence ID" value="NZ_NKUF01000010.1"/>
</dbReference>
<protein>
    <submittedName>
        <fullName evidence="2">Uncharacterized protein</fullName>
    </submittedName>
</protein>
<organism evidence="2 3">
    <name type="scientific">Gluconacetobacter entanii</name>
    <dbReference type="NCBI Taxonomy" id="108528"/>
    <lineage>
        <taxon>Bacteria</taxon>
        <taxon>Pseudomonadati</taxon>
        <taxon>Pseudomonadota</taxon>
        <taxon>Alphaproteobacteria</taxon>
        <taxon>Acetobacterales</taxon>
        <taxon>Acetobacteraceae</taxon>
        <taxon>Gluconacetobacter</taxon>
    </lineage>
</organism>
<sequence>MTTSPQTAASPAAATPTAAQTTTKPDAAYVVMMPGYGYPLGTQITNAATIAKLKANGTLGRFTVRVALKQEK</sequence>
<reference evidence="2 3" key="1">
    <citation type="submission" date="2017-07" db="EMBL/GenBank/DDBJ databases">
        <title>A draft genome sequence of Gluconacetobacter entanii LTH 4560.</title>
        <authorList>
            <person name="Skraban J."/>
            <person name="Cleenwerck I."/>
            <person name="Vandamme P."/>
            <person name="Trcek J."/>
        </authorList>
    </citation>
    <scope>NUCLEOTIDE SEQUENCE [LARGE SCALE GENOMIC DNA]</scope>
    <source>
        <strain evidence="2 3">LTH 4560</strain>
    </source>
</reference>
<evidence type="ECO:0000313" key="3">
    <source>
        <dbReference type="Proteomes" id="UP000248301"/>
    </source>
</evidence>
<dbReference type="EMBL" id="NKUF01000010">
    <property type="protein sequence ID" value="PYD63561.1"/>
    <property type="molecule type" value="Genomic_DNA"/>
</dbReference>
<dbReference type="AlphaFoldDB" id="A0A318PSM1"/>
<dbReference type="Proteomes" id="UP000248301">
    <property type="component" value="Unassembled WGS sequence"/>
</dbReference>
<evidence type="ECO:0000256" key="1">
    <source>
        <dbReference type="SAM" id="MobiDB-lite"/>
    </source>
</evidence>
<name>A0A318PSM1_9PROT</name>
<gene>
    <name evidence="2" type="ORF">CFR72_06550</name>
</gene>
<evidence type="ECO:0000313" key="2">
    <source>
        <dbReference type="EMBL" id="PYD63561.1"/>
    </source>
</evidence>
<proteinExistence type="predicted"/>